<dbReference type="Proteomes" id="UP000238007">
    <property type="component" value="Unassembled WGS sequence"/>
</dbReference>
<name>A0A2T0VYW1_9RHOB</name>
<evidence type="ECO:0000259" key="1">
    <source>
        <dbReference type="Pfam" id="PF07045"/>
    </source>
</evidence>
<accession>A0A2T0VYW1</accession>
<dbReference type="OrthoDB" id="9806380at2"/>
<dbReference type="InterPro" id="IPR010753">
    <property type="entry name" value="DUF1330"/>
</dbReference>
<dbReference type="SUPFAM" id="SSF54909">
    <property type="entry name" value="Dimeric alpha+beta barrel"/>
    <property type="match status" value="1"/>
</dbReference>
<proteinExistence type="predicted"/>
<gene>
    <name evidence="2" type="ORF">CLV80_10529</name>
</gene>
<dbReference type="Gene3D" id="3.30.70.100">
    <property type="match status" value="1"/>
</dbReference>
<dbReference type="Pfam" id="PF07045">
    <property type="entry name" value="DUF1330"/>
    <property type="match status" value="1"/>
</dbReference>
<dbReference type="EMBL" id="PVTP01000005">
    <property type="protein sequence ID" value="PRY77548.1"/>
    <property type="molecule type" value="Genomic_DNA"/>
</dbReference>
<dbReference type="InterPro" id="IPR011008">
    <property type="entry name" value="Dimeric_a/b-barrel"/>
</dbReference>
<reference evidence="2 3" key="1">
    <citation type="submission" date="2018-03" db="EMBL/GenBank/DDBJ databases">
        <title>Genomic Encyclopedia of Archaeal and Bacterial Type Strains, Phase II (KMG-II): from individual species to whole genera.</title>
        <authorList>
            <person name="Goeker M."/>
        </authorList>
    </citation>
    <scope>NUCLEOTIDE SEQUENCE [LARGE SCALE GENOMIC DNA]</scope>
    <source>
        <strain evidence="2 3">DSM 101533</strain>
    </source>
</reference>
<feature type="domain" description="DUF1330" evidence="1">
    <location>
        <begin position="3"/>
        <end position="91"/>
    </location>
</feature>
<protein>
    <submittedName>
        <fullName evidence="2">Uncharacterized protein (DUF1330 family)</fullName>
    </submittedName>
</protein>
<dbReference type="AlphaFoldDB" id="A0A2T0VYW1"/>
<sequence>MIYAYASLTVTNPDSLAAYREKAADALNKYGGKVETATNAARGIDGTPQIPDVVALLSFPDADSAMGWINDPALAEIHSLRRNAGGSDIVLLG</sequence>
<keyword evidence="3" id="KW-1185">Reference proteome</keyword>
<evidence type="ECO:0000313" key="3">
    <source>
        <dbReference type="Proteomes" id="UP000238007"/>
    </source>
</evidence>
<evidence type="ECO:0000313" key="2">
    <source>
        <dbReference type="EMBL" id="PRY77548.1"/>
    </source>
</evidence>
<organism evidence="2 3">
    <name type="scientific">Yoonia maritima</name>
    <dbReference type="NCBI Taxonomy" id="1435347"/>
    <lineage>
        <taxon>Bacteria</taxon>
        <taxon>Pseudomonadati</taxon>
        <taxon>Pseudomonadota</taxon>
        <taxon>Alphaproteobacteria</taxon>
        <taxon>Rhodobacterales</taxon>
        <taxon>Paracoccaceae</taxon>
        <taxon>Yoonia</taxon>
    </lineage>
</organism>
<dbReference type="RefSeq" id="WP_106357014.1">
    <property type="nucleotide sequence ID" value="NZ_PVTP01000005.1"/>
</dbReference>
<comment type="caution">
    <text evidence="2">The sequence shown here is derived from an EMBL/GenBank/DDBJ whole genome shotgun (WGS) entry which is preliminary data.</text>
</comment>